<dbReference type="GO" id="GO:0004399">
    <property type="term" value="F:histidinol dehydrogenase activity"/>
    <property type="evidence" value="ECO:0007669"/>
    <property type="project" value="UniProtKB-EC"/>
</dbReference>
<feature type="binding site" evidence="5">
    <location>
        <position position="356"/>
    </location>
    <ligand>
        <name>Zn(2+)</name>
        <dbReference type="ChEBI" id="CHEBI:29105"/>
    </ligand>
</feature>
<keyword evidence="5" id="KW-0520">NAD</keyword>
<feature type="binding site" evidence="5">
    <location>
        <position position="124"/>
    </location>
    <ligand>
        <name>NAD(+)</name>
        <dbReference type="ChEBI" id="CHEBI:57540"/>
    </ligand>
</feature>
<feature type="binding site" evidence="5">
    <location>
        <position position="255"/>
    </location>
    <ligand>
        <name>substrate</name>
    </ligand>
</feature>
<dbReference type="PROSITE" id="PS00611">
    <property type="entry name" value="HISOL_DEHYDROGENASE"/>
    <property type="match status" value="1"/>
</dbReference>
<feature type="binding site" evidence="5">
    <location>
        <position position="415"/>
    </location>
    <ligand>
        <name>Zn(2+)</name>
        <dbReference type="ChEBI" id="CHEBI:29105"/>
    </ligand>
</feature>
<feature type="binding site" evidence="5">
    <location>
        <position position="186"/>
    </location>
    <ligand>
        <name>NAD(+)</name>
        <dbReference type="ChEBI" id="CHEBI:57540"/>
    </ligand>
</feature>
<evidence type="ECO:0000256" key="1">
    <source>
        <dbReference type="ARBA" id="ARBA00010178"/>
    </source>
</evidence>
<dbReference type="Proteomes" id="UP000664480">
    <property type="component" value="Unassembled WGS sequence"/>
</dbReference>
<evidence type="ECO:0000256" key="4">
    <source>
        <dbReference type="ARBA" id="ARBA00023002"/>
    </source>
</evidence>
<dbReference type="InterPro" id="IPR001692">
    <property type="entry name" value="Histidinol_DH_CS"/>
</dbReference>
<dbReference type="EMBL" id="JAFKCU010000002">
    <property type="protein sequence ID" value="MBN7816090.1"/>
    <property type="molecule type" value="Genomic_DNA"/>
</dbReference>
<dbReference type="SUPFAM" id="SSF53720">
    <property type="entry name" value="ALDH-like"/>
    <property type="match status" value="1"/>
</dbReference>
<organism evidence="8 9">
    <name type="scientific">Algoriphagus pacificus</name>
    <dbReference type="NCBI Taxonomy" id="2811234"/>
    <lineage>
        <taxon>Bacteria</taxon>
        <taxon>Pseudomonadati</taxon>
        <taxon>Bacteroidota</taxon>
        <taxon>Cytophagia</taxon>
        <taxon>Cytophagales</taxon>
        <taxon>Cyclobacteriaceae</taxon>
        <taxon>Algoriphagus</taxon>
    </lineage>
</organism>
<protein>
    <recommendedName>
        <fullName evidence="5">Histidinol dehydrogenase</fullName>
        <shortName evidence="5">HDH</shortName>
        <ecNumber evidence="5">1.1.1.23</ecNumber>
    </recommendedName>
</protein>
<feature type="binding site" evidence="5">
    <location>
        <position position="410"/>
    </location>
    <ligand>
        <name>substrate</name>
    </ligand>
</feature>
<gene>
    <name evidence="5 8" type="primary">hisD</name>
    <name evidence="8" type="ORF">J0A69_11650</name>
</gene>
<proteinExistence type="inferred from homology"/>
<comment type="function">
    <text evidence="5">Catalyzes the sequential NAD-dependent oxidations of L-histidinol to L-histidinaldehyde and then to L-histidine.</text>
</comment>
<comment type="catalytic activity">
    <reaction evidence="5">
        <text>L-histidinol + 2 NAD(+) + H2O = L-histidine + 2 NADH + 3 H(+)</text>
        <dbReference type="Rhea" id="RHEA:20641"/>
        <dbReference type="ChEBI" id="CHEBI:15377"/>
        <dbReference type="ChEBI" id="CHEBI:15378"/>
        <dbReference type="ChEBI" id="CHEBI:57540"/>
        <dbReference type="ChEBI" id="CHEBI:57595"/>
        <dbReference type="ChEBI" id="CHEBI:57699"/>
        <dbReference type="ChEBI" id="CHEBI:57945"/>
        <dbReference type="EC" id="1.1.1.23"/>
    </reaction>
</comment>
<dbReference type="PANTHER" id="PTHR21256">
    <property type="entry name" value="HISTIDINOL DEHYDROGENASE HDH"/>
    <property type="match status" value="1"/>
</dbReference>
<dbReference type="InterPro" id="IPR016161">
    <property type="entry name" value="Ald_DH/histidinol_DH"/>
</dbReference>
<feature type="binding site" evidence="5">
    <location>
        <position position="209"/>
    </location>
    <ligand>
        <name>NAD(+)</name>
        <dbReference type="ChEBI" id="CHEBI:57540"/>
    </ligand>
</feature>
<keyword evidence="5" id="KW-0028">Amino-acid biosynthesis</keyword>
<keyword evidence="5" id="KW-0368">Histidine biosynthesis</keyword>
<keyword evidence="2 5" id="KW-0479">Metal-binding</keyword>
<dbReference type="NCBIfam" id="TIGR00069">
    <property type="entry name" value="hisD"/>
    <property type="match status" value="1"/>
</dbReference>
<keyword evidence="9" id="KW-1185">Reference proteome</keyword>
<evidence type="ECO:0000256" key="3">
    <source>
        <dbReference type="ARBA" id="ARBA00022833"/>
    </source>
</evidence>
<feature type="binding site" evidence="5">
    <location>
        <position position="233"/>
    </location>
    <ligand>
        <name>substrate</name>
    </ligand>
</feature>
<feature type="binding site" evidence="5">
    <location>
        <position position="415"/>
    </location>
    <ligand>
        <name>substrate</name>
    </ligand>
</feature>
<sequence>MKILINPSSDTWTKELARPVQKTKQINKIVKPILRKVKRNGDKALLKFALEYDHVHLENLEASELEIKASAAAIPTELKEAIQVAKENIERFHKAQISPELVEEVMPGVVCKRKSMPIQRVGLYIPGGTAPLFSTVLMLGVPAAIAGCKEIVLCTPPDRDGKIHPAILYTANLVGITKIMKVGGAQAVAAMTFGTSSVPKVDKIFGPGNQYVTAAKQMATKYGVAIDMPAGPSEVLVYADQTAIPAFVAADLLSQAEHGVDSQVVLVTTTEKIAKQVLKEIDAQLEDLPRKDIAQKALKNSRAVVMENQEEALELINEYAPEHLIISVENEEEVVDAIYNAGSIFIGNYTPESAGDYASGTNHTLPTYGYARSYSGVSLDSFVKKMTYQKITEEGIKSLGPTIEVMAANELLDAHKNAVSIRLKYLKSKKI</sequence>
<dbReference type="PIRSF" id="PIRSF000099">
    <property type="entry name" value="Histidinol_dh"/>
    <property type="match status" value="1"/>
</dbReference>
<feature type="binding site" evidence="5">
    <location>
        <position position="258"/>
    </location>
    <ligand>
        <name>Zn(2+)</name>
        <dbReference type="ChEBI" id="CHEBI:29105"/>
    </ligand>
</feature>
<evidence type="ECO:0000256" key="2">
    <source>
        <dbReference type="ARBA" id="ARBA00022723"/>
    </source>
</evidence>
<dbReference type="InterPro" id="IPR022695">
    <property type="entry name" value="Histidinol_DH_monofunct"/>
</dbReference>
<dbReference type="RefSeq" id="WP_206586723.1">
    <property type="nucleotide sequence ID" value="NZ_JAFKCU010000002.1"/>
</dbReference>
<dbReference type="Gene3D" id="3.40.50.1980">
    <property type="entry name" value="Nitrogenase molybdenum iron protein domain"/>
    <property type="match status" value="2"/>
</dbReference>
<dbReference type="HAMAP" id="MF_01024">
    <property type="entry name" value="HisD"/>
    <property type="match status" value="1"/>
</dbReference>
<feature type="binding site" evidence="5">
    <location>
        <position position="255"/>
    </location>
    <ligand>
        <name>Zn(2+)</name>
        <dbReference type="ChEBI" id="CHEBI:29105"/>
    </ligand>
</feature>
<evidence type="ECO:0000256" key="6">
    <source>
        <dbReference type="PIRNR" id="PIRNR000099"/>
    </source>
</evidence>
<comment type="similarity">
    <text evidence="1 5 6 7">Belongs to the histidinol dehydrogenase family.</text>
</comment>
<accession>A0ABS3CH30</accession>
<name>A0ABS3CH30_9BACT</name>
<feature type="active site" description="Proton acceptor" evidence="5">
    <location>
        <position position="322"/>
    </location>
</feature>
<comment type="pathway">
    <text evidence="5">Amino-acid biosynthesis; L-histidine biosynthesis; L-histidine from 5-phospho-alpha-D-ribose 1-diphosphate: step 9/9.</text>
</comment>
<comment type="cofactor">
    <cofactor evidence="5">
        <name>Zn(2+)</name>
        <dbReference type="ChEBI" id="CHEBI:29105"/>
    </cofactor>
    <text evidence="5">Binds 1 zinc ion per subunit.</text>
</comment>
<feature type="binding site" evidence="5">
    <location>
        <position position="356"/>
    </location>
    <ligand>
        <name>substrate</name>
    </ligand>
</feature>
<dbReference type="EC" id="1.1.1.23" evidence="5"/>
<feature type="active site" description="Proton acceptor" evidence="5">
    <location>
        <position position="323"/>
    </location>
</feature>
<dbReference type="InterPro" id="IPR012131">
    <property type="entry name" value="Hstdl_DH"/>
</dbReference>
<dbReference type="Gene3D" id="1.20.5.1300">
    <property type="match status" value="1"/>
</dbReference>
<dbReference type="CDD" id="cd06572">
    <property type="entry name" value="Histidinol_dh"/>
    <property type="match status" value="1"/>
</dbReference>
<evidence type="ECO:0000256" key="7">
    <source>
        <dbReference type="RuleBase" id="RU004175"/>
    </source>
</evidence>
<evidence type="ECO:0000256" key="5">
    <source>
        <dbReference type="HAMAP-Rule" id="MF_01024"/>
    </source>
</evidence>
<reference evidence="8 9" key="1">
    <citation type="submission" date="2021-03" db="EMBL/GenBank/DDBJ databases">
        <title>novel species isolated from a fishpond in China.</title>
        <authorList>
            <person name="Lu H."/>
            <person name="Cai Z."/>
        </authorList>
    </citation>
    <scope>NUCLEOTIDE SEQUENCE [LARGE SCALE GENOMIC DNA]</scope>
    <source>
        <strain evidence="8 9">YJ13C</strain>
    </source>
</reference>
<dbReference type="Pfam" id="PF00815">
    <property type="entry name" value="Histidinol_dh"/>
    <property type="match status" value="1"/>
</dbReference>
<evidence type="ECO:0000313" key="9">
    <source>
        <dbReference type="Proteomes" id="UP000664480"/>
    </source>
</evidence>
<keyword evidence="4 5" id="KW-0560">Oxidoreductase</keyword>
<comment type="caution">
    <text evidence="8">The sequence shown here is derived from an EMBL/GenBank/DDBJ whole genome shotgun (WGS) entry which is preliminary data.</text>
</comment>
<keyword evidence="3 5" id="KW-0862">Zinc</keyword>
<dbReference type="PANTHER" id="PTHR21256:SF2">
    <property type="entry name" value="HISTIDINE BIOSYNTHESIS TRIFUNCTIONAL PROTEIN"/>
    <property type="match status" value="1"/>
</dbReference>
<feature type="binding site" evidence="5">
    <location>
        <position position="258"/>
    </location>
    <ligand>
        <name>substrate</name>
    </ligand>
</feature>
<feature type="binding site" evidence="5">
    <location>
        <position position="323"/>
    </location>
    <ligand>
        <name>substrate</name>
    </ligand>
</feature>
<evidence type="ECO:0000313" key="8">
    <source>
        <dbReference type="EMBL" id="MBN7816090.1"/>
    </source>
</evidence>
<dbReference type="PRINTS" id="PR00083">
    <property type="entry name" value="HOLDHDRGNASE"/>
</dbReference>